<organism evidence="3 4">
    <name type="scientific">Pigmentiphaga litoralis</name>
    <dbReference type="NCBI Taxonomy" id="516702"/>
    <lineage>
        <taxon>Bacteria</taxon>
        <taxon>Pseudomonadati</taxon>
        <taxon>Pseudomonadota</taxon>
        <taxon>Betaproteobacteria</taxon>
        <taxon>Burkholderiales</taxon>
        <taxon>Alcaligenaceae</taxon>
        <taxon>Pigmentiphaga</taxon>
    </lineage>
</organism>
<dbReference type="Gene3D" id="3.40.190.150">
    <property type="entry name" value="Bordetella uptake gene, domain 1"/>
    <property type="match status" value="1"/>
</dbReference>
<dbReference type="SUPFAM" id="SSF53850">
    <property type="entry name" value="Periplasmic binding protein-like II"/>
    <property type="match status" value="1"/>
</dbReference>
<dbReference type="PIRSF" id="PIRSF017082">
    <property type="entry name" value="YflP"/>
    <property type="match status" value="1"/>
</dbReference>
<dbReference type="InterPro" id="IPR005064">
    <property type="entry name" value="BUG"/>
</dbReference>
<keyword evidence="4" id="KW-1185">Reference proteome</keyword>
<reference evidence="3 4" key="1">
    <citation type="submission" date="2020-07" db="EMBL/GenBank/DDBJ databases">
        <title>Genomic Encyclopedia of Type Strains, Phase IV (KMG-V): Genome sequencing to study the core and pangenomes of soil and plant-associated prokaryotes.</title>
        <authorList>
            <person name="Whitman W."/>
        </authorList>
    </citation>
    <scope>NUCLEOTIDE SEQUENCE [LARGE SCALE GENOMIC DNA]</scope>
    <source>
        <strain evidence="3 4">SAS40</strain>
    </source>
</reference>
<protein>
    <submittedName>
        <fullName evidence="3">Tripartite-type tricarboxylate transporter receptor subunit TctC</fullName>
    </submittedName>
</protein>
<comment type="caution">
    <text evidence="3">The sequence shown here is derived from an EMBL/GenBank/DDBJ whole genome shotgun (WGS) entry which is preliminary data.</text>
</comment>
<proteinExistence type="inferred from homology"/>
<dbReference type="Proteomes" id="UP000542125">
    <property type="component" value="Unassembled WGS sequence"/>
</dbReference>
<dbReference type="InterPro" id="IPR042100">
    <property type="entry name" value="Bug_dom1"/>
</dbReference>
<dbReference type="RefSeq" id="WP_179586768.1">
    <property type="nucleotide sequence ID" value="NZ_JACBYR010000001.1"/>
</dbReference>
<gene>
    <name evidence="3" type="ORF">FHW18_002527</name>
</gene>
<dbReference type="Gene3D" id="3.40.190.10">
    <property type="entry name" value="Periplasmic binding protein-like II"/>
    <property type="match status" value="1"/>
</dbReference>
<feature type="signal peptide" evidence="2">
    <location>
        <begin position="1"/>
        <end position="37"/>
    </location>
</feature>
<accession>A0A7Y9IUF7</accession>
<keyword evidence="3" id="KW-0675">Receptor</keyword>
<evidence type="ECO:0000256" key="2">
    <source>
        <dbReference type="SAM" id="SignalP"/>
    </source>
</evidence>
<dbReference type="PANTHER" id="PTHR42928:SF5">
    <property type="entry name" value="BLR1237 PROTEIN"/>
    <property type="match status" value="1"/>
</dbReference>
<name>A0A7Y9IUF7_9BURK</name>
<evidence type="ECO:0000313" key="3">
    <source>
        <dbReference type="EMBL" id="NYE83256.1"/>
    </source>
</evidence>
<dbReference type="PANTHER" id="PTHR42928">
    <property type="entry name" value="TRICARBOXYLATE-BINDING PROTEIN"/>
    <property type="match status" value="1"/>
</dbReference>
<sequence>MTWPTFARPHRIAHTLVATLITAAATTVLAPAAVAQAYPATGQPIKMVVPFAAGSGTDQVARALAQAMGEANQVTVVVDNRPGGNSFIGAQAVANAPPDGYTMLLTTNSTHAAAEHLFKNVPYDPVKDFTPVALLRKGYLVMVTRPDFPAASVAEFTAQARREPGKLNFGSGSSSSRVSAELYRQVAGVDITHVPYKSNPNALTDLVGGQIQVMFVDTSSALSLVKSGKLRGLAVTSSKRLDILPDLPTLDEAGIKGYEMSYWTAAYLPRNTRPEIAAKLADMLKQAMGSTELKQLMEKTGTEVSYGDADMLRRFQASETDKWARIIKAAGIQPE</sequence>
<dbReference type="EMBL" id="JACBYR010000001">
    <property type="protein sequence ID" value="NYE83256.1"/>
    <property type="molecule type" value="Genomic_DNA"/>
</dbReference>
<feature type="chain" id="PRO_5030967042" evidence="2">
    <location>
        <begin position="38"/>
        <end position="335"/>
    </location>
</feature>
<dbReference type="Pfam" id="PF03401">
    <property type="entry name" value="TctC"/>
    <property type="match status" value="1"/>
</dbReference>
<evidence type="ECO:0000313" key="4">
    <source>
        <dbReference type="Proteomes" id="UP000542125"/>
    </source>
</evidence>
<evidence type="ECO:0000256" key="1">
    <source>
        <dbReference type="ARBA" id="ARBA00006987"/>
    </source>
</evidence>
<dbReference type="CDD" id="cd07012">
    <property type="entry name" value="PBP2_Bug_TTT"/>
    <property type="match status" value="1"/>
</dbReference>
<keyword evidence="2" id="KW-0732">Signal</keyword>
<dbReference type="AlphaFoldDB" id="A0A7Y9IUF7"/>
<comment type="similarity">
    <text evidence="1">Belongs to the UPF0065 (bug) family.</text>
</comment>